<keyword evidence="2" id="KW-0479">Metal-binding</keyword>
<keyword evidence="6" id="KW-1185">Reference proteome</keyword>
<protein>
    <recommendedName>
        <fullName evidence="4">DDE Tnp4 domain-containing protein</fullName>
    </recommendedName>
</protein>
<gene>
    <name evidence="5" type="ORF">MCOR_18223</name>
</gene>
<dbReference type="PANTHER" id="PTHR23080">
    <property type="entry name" value="THAP DOMAIN PROTEIN"/>
    <property type="match status" value="1"/>
</dbReference>
<feature type="coiled-coil region" evidence="3">
    <location>
        <begin position="57"/>
        <end position="84"/>
    </location>
</feature>
<dbReference type="PANTHER" id="PTHR23080:SF63">
    <property type="entry name" value="TICK TRANSPOSON"/>
    <property type="match status" value="1"/>
</dbReference>
<feature type="domain" description="DDE Tnp4" evidence="4">
    <location>
        <begin position="124"/>
        <end position="167"/>
    </location>
</feature>
<name>A0A6J8BEK9_MYTCO</name>
<dbReference type="AlphaFoldDB" id="A0A6J8BEK9"/>
<evidence type="ECO:0000256" key="1">
    <source>
        <dbReference type="ARBA" id="ARBA00001968"/>
    </source>
</evidence>
<evidence type="ECO:0000313" key="6">
    <source>
        <dbReference type="Proteomes" id="UP000507470"/>
    </source>
</evidence>
<dbReference type="InterPro" id="IPR027806">
    <property type="entry name" value="HARBI1_dom"/>
</dbReference>
<evidence type="ECO:0000256" key="2">
    <source>
        <dbReference type="ARBA" id="ARBA00022723"/>
    </source>
</evidence>
<evidence type="ECO:0000256" key="3">
    <source>
        <dbReference type="SAM" id="Coils"/>
    </source>
</evidence>
<dbReference type="GO" id="GO:0046872">
    <property type="term" value="F:metal ion binding"/>
    <property type="evidence" value="ECO:0007669"/>
    <property type="project" value="UniProtKB-KW"/>
</dbReference>
<dbReference type="Proteomes" id="UP000507470">
    <property type="component" value="Unassembled WGS sequence"/>
</dbReference>
<evidence type="ECO:0000259" key="4">
    <source>
        <dbReference type="Pfam" id="PF13359"/>
    </source>
</evidence>
<proteinExistence type="predicted"/>
<keyword evidence="3" id="KW-0175">Coiled coil</keyword>
<comment type="cofactor">
    <cofactor evidence="1">
        <name>a divalent metal cation</name>
        <dbReference type="ChEBI" id="CHEBI:60240"/>
    </cofactor>
</comment>
<evidence type="ECO:0000313" key="5">
    <source>
        <dbReference type="EMBL" id="CAC5382388.1"/>
    </source>
</evidence>
<reference evidence="5 6" key="1">
    <citation type="submission" date="2020-06" db="EMBL/GenBank/DDBJ databases">
        <authorList>
            <person name="Li R."/>
            <person name="Bekaert M."/>
        </authorList>
    </citation>
    <scope>NUCLEOTIDE SEQUENCE [LARGE SCALE GENOMIC DNA]</scope>
    <source>
        <strain evidence="6">wild</strain>
    </source>
</reference>
<dbReference type="EMBL" id="CACVKT020003209">
    <property type="protein sequence ID" value="CAC5382388.1"/>
    <property type="molecule type" value="Genomic_DNA"/>
</dbReference>
<accession>A0A6J8BEK9</accession>
<dbReference type="OrthoDB" id="7331812at2759"/>
<organism evidence="5 6">
    <name type="scientific">Mytilus coruscus</name>
    <name type="common">Sea mussel</name>
    <dbReference type="NCBI Taxonomy" id="42192"/>
    <lineage>
        <taxon>Eukaryota</taxon>
        <taxon>Metazoa</taxon>
        <taxon>Spiralia</taxon>
        <taxon>Lophotrochozoa</taxon>
        <taxon>Mollusca</taxon>
        <taxon>Bivalvia</taxon>
        <taxon>Autobranchia</taxon>
        <taxon>Pteriomorphia</taxon>
        <taxon>Mytilida</taxon>
        <taxon>Mytiloidea</taxon>
        <taxon>Mytilidae</taxon>
        <taxon>Mytilinae</taxon>
        <taxon>Mytilus</taxon>
    </lineage>
</organism>
<dbReference type="Pfam" id="PF13359">
    <property type="entry name" value="DDE_Tnp_4"/>
    <property type="match status" value="1"/>
</dbReference>
<sequence length="168" mass="19414">MYYDKLVLLPKIVAVTSTELYNEDFSACDQNFGGVKFSLLGRLESMKPVRENESKLIGMMRSELQRLTSENLDLKEKLAQAKLTPESLQNNEDKVKHYTGREELRMSMPMEFRKHFGVKVSIIIDCFEFFIERPSNILARAETWSNYKHHNTVKFLTGITPQGAVSFL</sequence>